<evidence type="ECO:0000256" key="1">
    <source>
        <dbReference type="ARBA" id="ARBA00006586"/>
    </source>
</evidence>
<comment type="caution">
    <text evidence="7">The sequence shown here is derived from an EMBL/GenBank/DDBJ whole genome shotgun (WGS) entry which is preliminary data.</text>
</comment>
<dbReference type="InterPro" id="IPR023343">
    <property type="entry name" value="Penicillin_amidase_dom1"/>
</dbReference>
<evidence type="ECO:0000256" key="5">
    <source>
        <dbReference type="PIRSR" id="PIRSR001227-1"/>
    </source>
</evidence>
<feature type="active site" description="Nucleophile" evidence="5">
    <location>
        <position position="253"/>
    </location>
</feature>
<gene>
    <name evidence="7" type="ORF">NATSA_07300</name>
</gene>
<accession>A0A8J7RR93</accession>
<dbReference type="InterPro" id="IPR002692">
    <property type="entry name" value="S45"/>
</dbReference>
<evidence type="ECO:0000256" key="4">
    <source>
        <dbReference type="ARBA" id="ARBA00023145"/>
    </source>
</evidence>
<dbReference type="GO" id="GO:0017000">
    <property type="term" value="P:antibiotic biosynthetic process"/>
    <property type="evidence" value="ECO:0007669"/>
    <property type="project" value="InterPro"/>
</dbReference>
<dbReference type="Gene3D" id="1.10.1400.10">
    <property type="match status" value="1"/>
</dbReference>
<protein>
    <submittedName>
        <fullName evidence="7">Penicillin acylase family protein</fullName>
    </submittedName>
</protein>
<dbReference type="InterPro" id="IPR014395">
    <property type="entry name" value="Pen/GL7ACA/AHL_acylase"/>
</dbReference>
<keyword evidence="2" id="KW-0732">Signal</keyword>
<dbReference type="EMBL" id="JAFIDN010000004">
    <property type="protein sequence ID" value="MBP3192464.1"/>
    <property type="molecule type" value="Genomic_DNA"/>
</dbReference>
<dbReference type="RefSeq" id="WP_210511362.1">
    <property type="nucleotide sequence ID" value="NZ_JAFIDN010000004.1"/>
</dbReference>
<sequence>MKSAVKIAILILTAVIVVSALSLYLTYSATVPSLSRSISVSHLNSEVRVDWSDFKVPVIHAADTRDAYVAAGYIHASDRLWQMTRQQYKLEGLHAKKVDPDLLYLDRFYLTMGFGKIARERYENMPSGQKALLEAYAEGVNSFVSQNQNDLPLAFSLSDASPVTWKPWHSIGVHLLWAWKYHQSFWTKPAFHMLHYSDNLDLTALLTGTDASFTNLFGEEPPVIDSMAQHALVQDLLNLTEGISPERTLQSGSGMAFHHAGSRPITGLFTTAESRLELPDQYYKMVYYIADQKIAGMTLPGFPVILHGQNEYASWSVRPDAVDDGDFFSGQLFTDPVETDIDWQRDPSLPGKLSEHLEMDRTIIELKDQNEYHLVTFSSGGRPVIALSEENNRYMAFEWSGFTEVPDFGFYYGLNSASSVDELHDAASGIRVPAVQILYATTAGETGRMHAGNVITDSEPLRVRSSHEMTTREHASAMTTGTALHQNSSGMVYFKENKPSYRLTGDTKSLYSPPGDRADRLVSLTEQSSRDDFERNLRDRWHTDTYSAFAEDLMPAILSSLGSEDPDAETELIVPYLENWNFEFNHNETAATIFELFLYHSAELLYREYLNETGQKMLFRSPNIPVSAVTKIIKTPELWPDDHPHSYNSWIRQAMNMAISYLSENHGAEPHDWQWGNVIRRTFEPALYTATTNRVRSARLAENNLFNPGMTQTTGASHSLLSSSINFAPPFTANSATTALQIILQEPENHYYSILSTGQSGNIFSDFYKDQFLLWKDNRIKPESFGINYQDDQIRHRQLLKP</sequence>
<feature type="binding site" evidence="6">
    <location>
        <position position="323"/>
    </location>
    <ligand>
        <name>Ca(2+)</name>
        <dbReference type="ChEBI" id="CHEBI:29108"/>
    </ligand>
</feature>
<dbReference type="PANTHER" id="PTHR34218">
    <property type="entry name" value="PEPTIDASE S45 PENICILLIN AMIDASE"/>
    <property type="match status" value="1"/>
</dbReference>
<dbReference type="GO" id="GO:0046872">
    <property type="term" value="F:metal ion binding"/>
    <property type="evidence" value="ECO:0007669"/>
    <property type="project" value="UniProtKB-KW"/>
</dbReference>
<keyword evidence="8" id="KW-1185">Reference proteome</keyword>
<dbReference type="SUPFAM" id="SSF56235">
    <property type="entry name" value="N-terminal nucleophile aminohydrolases (Ntn hydrolases)"/>
    <property type="match status" value="1"/>
</dbReference>
<evidence type="ECO:0000256" key="2">
    <source>
        <dbReference type="ARBA" id="ARBA00022729"/>
    </source>
</evidence>
<evidence type="ECO:0000313" key="7">
    <source>
        <dbReference type="EMBL" id="MBP3192464.1"/>
    </source>
</evidence>
<organism evidence="7 8">
    <name type="scientific">Natronogracilivirga saccharolytica</name>
    <dbReference type="NCBI Taxonomy" id="2812953"/>
    <lineage>
        <taxon>Bacteria</taxon>
        <taxon>Pseudomonadati</taxon>
        <taxon>Balneolota</taxon>
        <taxon>Balneolia</taxon>
        <taxon>Balneolales</taxon>
        <taxon>Cyclonatronaceae</taxon>
        <taxon>Natronogracilivirga</taxon>
    </lineage>
</organism>
<evidence type="ECO:0000313" key="8">
    <source>
        <dbReference type="Proteomes" id="UP000673975"/>
    </source>
</evidence>
<dbReference type="InterPro" id="IPR029055">
    <property type="entry name" value="Ntn_hydrolases_N"/>
</dbReference>
<name>A0A8J7RR93_9BACT</name>
<dbReference type="Gene3D" id="3.60.20.10">
    <property type="entry name" value="Glutamine Phosphoribosylpyrophosphate, subunit 1, domain 1"/>
    <property type="match status" value="1"/>
</dbReference>
<feature type="binding site" evidence="6">
    <location>
        <position position="326"/>
    </location>
    <ligand>
        <name>Ca(2+)</name>
        <dbReference type="ChEBI" id="CHEBI:29108"/>
    </ligand>
</feature>
<keyword evidence="3" id="KW-0378">Hydrolase</keyword>
<keyword evidence="6" id="KW-0106">Calcium</keyword>
<dbReference type="InterPro" id="IPR043147">
    <property type="entry name" value="Penicillin_amidase_A-knob"/>
</dbReference>
<keyword evidence="4" id="KW-0865">Zymogen</keyword>
<evidence type="ECO:0000256" key="3">
    <source>
        <dbReference type="ARBA" id="ARBA00022801"/>
    </source>
</evidence>
<keyword evidence="6" id="KW-0479">Metal-binding</keyword>
<dbReference type="Gene3D" id="2.30.120.10">
    <property type="match status" value="1"/>
</dbReference>
<dbReference type="Gene3D" id="1.10.439.10">
    <property type="entry name" value="Penicillin Amidohydrolase, domain 1"/>
    <property type="match status" value="1"/>
</dbReference>
<dbReference type="InterPro" id="IPR043146">
    <property type="entry name" value="Penicillin_amidase_N_B-knob"/>
</dbReference>
<evidence type="ECO:0000256" key="6">
    <source>
        <dbReference type="PIRSR" id="PIRSR001227-2"/>
    </source>
</evidence>
<reference evidence="7" key="1">
    <citation type="submission" date="2021-02" db="EMBL/GenBank/DDBJ databases">
        <title>Natronogracilivirga saccharolytica gen. nov. sp. nov. a new anaerobic, haloalkiliphilic carbohydrate-fermenting bacterium from soda lake and proposing of Cyclonatronumiaceae fam. nov. in the phylum Balneolaeota.</title>
        <authorList>
            <person name="Zhilina T.N."/>
            <person name="Sorokin D.Y."/>
            <person name="Zavarzina D.G."/>
            <person name="Toshchakov S.V."/>
            <person name="Kublanov I.V."/>
        </authorList>
    </citation>
    <scope>NUCLEOTIDE SEQUENCE</scope>
    <source>
        <strain evidence="7">Z-1702</strain>
    </source>
</reference>
<proteinExistence type="inferred from homology"/>
<dbReference type="Proteomes" id="UP000673975">
    <property type="component" value="Unassembled WGS sequence"/>
</dbReference>
<dbReference type="GO" id="GO:0016811">
    <property type="term" value="F:hydrolase activity, acting on carbon-nitrogen (but not peptide) bonds, in linear amides"/>
    <property type="evidence" value="ECO:0007669"/>
    <property type="project" value="InterPro"/>
</dbReference>
<dbReference type="PIRSF" id="PIRSF001227">
    <property type="entry name" value="Pen_acylase"/>
    <property type="match status" value="1"/>
</dbReference>
<dbReference type="AlphaFoldDB" id="A0A8J7RR93"/>
<comment type="similarity">
    <text evidence="1">Belongs to the peptidase S45 family.</text>
</comment>
<comment type="cofactor">
    <cofactor evidence="6">
        <name>Ca(2+)</name>
        <dbReference type="ChEBI" id="CHEBI:29108"/>
    </cofactor>
    <text evidence="6">Binds 1 Ca(2+) ion per dimer.</text>
</comment>
<dbReference type="Pfam" id="PF01804">
    <property type="entry name" value="Penicil_amidase"/>
    <property type="match status" value="1"/>
</dbReference>
<dbReference type="PANTHER" id="PTHR34218:SF3">
    <property type="entry name" value="ACYL-HOMOSERINE LACTONE ACYLASE PVDQ"/>
    <property type="match status" value="1"/>
</dbReference>